<dbReference type="EMBL" id="CAFBMR010000078">
    <property type="protein sequence ID" value="CAB4923361.1"/>
    <property type="molecule type" value="Genomic_DNA"/>
</dbReference>
<dbReference type="GO" id="GO:0030313">
    <property type="term" value="C:cell envelope"/>
    <property type="evidence" value="ECO:0007669"/>
    <property type="project" value="UniProtKB-SubCell"/>
</dbReference>
<accession>A0A6J7HQN8</accession>
<comment type="similarity">
    <text evidence="2">Belongs to the bacterial solute-binding protein 2 family.</text>
</comment>
<dbReference type="PANTHER" id="PTHR46847">
    <property type="entry name" value="D-ALLOSE-BINDING PERIPLASMIC PROTEIN-RELATED"/>
    <property type="match status" value="1"/>
</dbReference>
<dbReference type="CDD" id="cd01536">
    <property type="entry name" value="PBP1_ABC_sugar_binding-like"/>
    <property type="match status" value="1"/>
</dbReference>
<evidence type="ECO:0000256" key="2">
    <source>
        <dbReference type="ARBA" id="ARBA00007639"/>
    </source>
</evidence>
<comment type="subcellular location">
    <subcellularLocation>
        <location evidence="1">Cell envelope</location>
    </subcellularLocation>
</comment>
<dbReference type="InterPro" id="IPR028082">
    <property type="entry name" value="Peripla_BP_I"/>
</dbReference>
<feature type="domain" description="Periplasmic binding protein" evidence="5">
    <location>
        <begin position="96"/>
        <end position="357"/>
    </location>
</feature>
<keyword evidence="3" id="KW-0732">Signal</keyword>
<evidence type="ECO:0000313" key="6">
    <source>
        <dbReference type="EMBL" id="CAB4923361.1"/>
    </source>
</evidence>
<dbReference type="InterPro" id="IPR025997">
    <property type="entry name" value="SBP_2_dom"/>
</dbReference>
<dbReference type="PANTHER" id="PTHR46847:SF1">
    <property type="entry name" value="D-ALLOSE-BINDING PERIPLASMIC PROTEIN-RELATED"/>
    <property type="match status" value="1"/>
</dbReference>
<organism evidence="6">
    <name type="scientific">freshwater metagenome</name>
    <dbReference type="NCBI Taxonomy" id="449393"/>
    <lineage>
        <taxon>unclassified sequences</taxon>
        <taxon>metagenomes</taxon>
        <taxon>ecological metagenomes</taxon>
    </lineage>
</organism>
<name>A0A6J7HQN8_9ZZZZ</name>
<feature type="region of interest" description="Disordered" evidence="4">
    <location>
        <begin position="56"/>
        <end position="82"/>
    </location>
</feature>
<reference evidence="6" key="1">
    <citation type="submission" date="2020-05" db="EMBL/GenBank/DDBJ databases">
        <authorList>
            <person name="Chiriac C."/>
            <person name="Salcher M."/>
            <person name="Ghai R."/>
            <person name="Kavagutti S V."/>
        </authorList>
    </citation>
    <scope>NUCLEOTIDE SEQUENCE</scope>
</reference>
<dbReference type="GO" id="GO:0030246">
    <property type="term" value="F:carbohydrate binding"/>
    <property type="evidence" value="ECO:0007669"/>
    <property type="project" value="UniProtKB-ARBA"/>
</dbReference>
<proteinExistence type="inferred from homology"/>
<gene>
    <name evidence="6" type="ORF">UFOPK3610_01540</name>
</gene>
<evidence type="ECO:0000259" key="5">
    <source>
        <dbReference type="Pfam" id="PF13407"/>
    </source>
</evidence>
<dbReference type="Pfam" id="PF13407">
    <property type="entry name" value="Peripla_BP_4"/>
    <property type="match status" value="1"/>
</dbReference>
<dbReference type="Gene3D" id="3.40.50.2300">
    <property type="match status" value="2"/>
</dbReference>
<evidence type="ECO:0000256" key="3">
    <source>
        <dbReference type="ARBA" id="ARBA00022729"/>
    </source>
</evidence>
<evidence type="ECO:0000256" key="1">
    <source>
        <dbReference type="ARBA" id="ARBA00004196"/>
    </source>
</evidence>
<evidence type="ECO:0000256" key="4">
    <source>
        <dbReference type="SAM" id="MobiDB-lite"/>
    </source>
</evidence>
<dbReference type="AlphaFoldDB" id="A0A6J7HQN8"/>
<dbReference type="SUPFAM" id="SSF53822">
    <property type="entry name" value="Periplasmic binding protein-like I"/>
    <property type="match status" value="1"/>
</dbReference>
<protein>
    <submittedName>
        <fullName evidence="6">Unannotated protein</fullName>
    </submittedName>
</protein>
<sequence length="385" mass="40029">MNDQHGGKFESLWKARQNMHGLSTSGKWTGVKRGLVAFAGVTLAVTPILTACGSSNGSGSSSAAPTTSGSPAPAPTSQSAAPDVKGKTVKLVSCGDVNPWCAVYNATIIKDLEAQGVVVEYLQDPFDSALQIQHLASAIAAKPDLILLEPDDDKSLVPSMQQAKAAGIPIIYNNSHPDPAAADAVVSVVNADQAALGRFAAQNCVEGMQAAGFTSGNVIALTGSDYTATSNDRITAFIEELAKTPEYKLVSNQNANWDAALTGKLASQLFAQYASQGGIQCAYGMADYQANAIIQAAQQAGLPVGVDNKGLIVTGSNCFKVGIDNIKAGLQYGTGTQAPDVEGHAVAYWAIQFLSGETIPTENLTEEYRVTMATLADHEAECTKA</sequence>